<keyword evidence="2" id="KW-1185">Reference proteome</keyword>
<comment type="caution">
    <text evidence="1">The sequence shown here is derived from an EMBL/GenBank/DDBJ whole genome shotgun (WGS) entry which is preliminary data.</text>
</comment>
<dbReference type="RefSeq" id="WP_137627710.1">
    <property type="nucleotide sequence ID" value="NZ_BJDJ01000003.1"/>
</dbReference>
<reference evidence="2" key="1">
    <citation type="journal article" date="2019" name="Int. J. Syst. Evol. Microbiol.">
        <title>The Global Catalogue of Microorganisms (GCM) 10K type strain sequencing project: providing services to taxonomists for standard genome sequencing and annotation.</title>
        <authorList>
            <consortium name="The Broad Institute Genomics Platform"/>
            <consortium name="The Broad Institute Genome Sequencing Center for Infectious Disease"/>
            <person name="Wu L."/>
            <person name="Ma J."/>
        </authorList>
    </citation>
    <scope>NUCLEOTIDE SEQUENCE [LARGE SCALE GENOMIC DNA]</scope>
    <source>
        <strain evidence="2">CCM 8933</strain>
    </source>
</reference>
<organism evidence="1 2">
    <name type="scientific">Lactiplantibacillus daowaiensis</name>
    <dbReference type="NCBI Taxonomy" id="2559918"/>
    <lineage>
        <taxon>Bacteria</taxon>
        <taxon>Bacillati</taxon>
        <taxon>Bacillota</taxon>
        <taxon>Bacilli</taxon>
        <taxon>Lactobacillales</taxon>
        <taxon>Lactobacillaceae</taxon>
        <taxon>Lactiplantibacillus</taxon>
    </lineage>
</organism>
<proteinExistence type="predicted"/>
<evidence type="ECO:0000313" key="2">
    <source>
        <dbReference type="Proteomes" id="UP001596282"/>
    </source>
</evidence>
<gene>
    <name evidence="1" type="ORF">ACFP5Y_03765</name>
</gene>
<evidence type="ECO:0000313" key="1">
    <source>
        <dbReference type="EMBL" id="MFC6180335.1"/>
    </source>
</evidence>
<accession>A0ABW1RY53</accession>
<evidence type="ECO:0008006" key="3">
    <source>
        <dbReference type="Google" id="ProtNLM"/>
    </source>
</evidence>
<sequence length="78" mass="8509">MAQKAKTLTERQYERGIWNPKMVATAISEKVNSENVTGIGAVVIKGDGTAEFLSSSDNSFELLGAIDLLHQSIRNEID</sequence>
<name>A0ABW1RY53_9LACO</name>
<dbReference type="Proteomes" id="UP001596282">
    <property type="component" value="Unassembled WGS sequence"/>
</dbReference>
<protein>
    <recommendedName>
        <fullName evidence="3">CMP/dCMP-type deaminase domain-containing protein</fullName>
    </recommendedName>
</protein>
<dbReference type="EMBL" id="JBHSSC010000009">
    <property type="protein sequence ID" value="MFC6180335.1"/>
    <property type="molecule type" value="Genomic_DNA"/>
</dbReference>